<dbReference type="EMBL" id="ALPT02000069">
    <property type="protein sequence ID" value="KGA96289.1"/>
    <property type="molecule type" value="Genomic_DNA"/>
</dbReference>
<evidence type="ECO:0000313" key="4">
    <source>
        <dbReference type="Proteomes" id="UP000297014"/>
    </source>
</evidence>
<dbReference type="STRING" id="1218173.BALCAV_0217200"/>
<evidence type="ECO:0008006" key="5">
    <source>
        <dbReference type="Google" id="ProtNLM"/>
    </source>
</evidence>
<dbReference type="SUPFAM" id="SSF53756">
    <property type="entry name" value="UDP-Glycosyltransferase/glycogen phosphorylase"/>
    <property type="match status" value="1"/>
</dbReference>
<evidence type="ECO:0000313" key="3">
    <source>
        <dbReference type="Proteomes" id="UP000002754"/>
    </source>
</evidence>
<reference evidence="2 4" key="2">
    <citation type="submission" date="2014-01" db="EMBL/GenBank/DDBJ databases">
        <title>Draft genome sequencing of Bacillus alcalophilus CGMCC 1.3604.</title>
        <authorList>
            <person name="Yang J."/>
            <person name="Diao L."/>
            <person name="Yang S."/>
        </authorList>
    </citation>
    <scope>NUCLEOTIDE SEQUENCE [LARGE SCALE GENOMIC DNA]</scope>
    <source>
        <strain evidence="2 4">CGMCC 1.3604</strain>
    </source>
</reference>
<dbReference type="eggNOG" id="COG0438">
    <property type="taxonomic scope" value="Bacteria"/>
</dbReference>
<dbReference type="EMBL" id="JALP01000060">
    <property type="protein sequence ID" value="THG91642.1"/>
    <property type="molecule type" value="Genomic_DNA"/>
</dbReference>
<dbReference type="OrthoDB" id="9794575at2"/>
<evidence type="ECO:0000313" key="2">
    <source>
        <dbReference type="EMBL" id="THG91642.1"/>
    </source>
</evidence>
<comment type="caution">
    <text evidence="1">The sequence shown here is derived from an EMBL/GenBank/DDBJ whole genome shotgun (WGS) entry which is preliminary data.</text>
</comment>
<sequence length="424" mass="49420">MENVLVILGSYFPKPSPNGICVHKVAKELQKEGVKITVIAKQSSGLTEYENIDDIDIYRVRGRWFNRVMDWCTKNKEKKYEKIVRKSLLFLNKIKSILCLPIWPILSPMYSCRLYKKAKELHRGNNYDHVISVYNPIDALVAGVMLKKKFKSINLNLYFLDTLSGGIVPKYLTRDWLKKRGWFWESRFFGVADNIYVMESHREHYLSNTYRNFHHKIDVVDIPLLKKIEHKEKEGQLNLDFCKEKIHFVYTGMLLKQLKNPSYMLALFKKLSDRYNCVFHIFGGGDCEDIIKKYKNKMADGAIIIHGQVDLQSAHNALLKSDFLINIGSLVDCQITGKIFEYVSTGKPIISFYSSESEPSIPYLEKYPLSLLIKEDWEKVDENCLKVSEFIESVKGKKVKYEQVEKIYYNNTPVQTAKKIAKLY</sequence>
<reference evidence="1 3" key="1">
    <citation type="journal article" date="2014" name="Genome Announc.">
        <title>Draft Genome Sequence of Bacillus alcalophilus AV1934, a Classic Alkaliphile Isolated from Human Feces in 1934.</title>
        <authorList>
            <person name="Attie O."/>
            <person name="Jayaprakash A."/>
            <person name="Shah H."/>
            <person name="Paulsen I.T."/>
            <person name="Morino M."/>
            <person name="Takahashi Y."/>
            <person name="Narumi I."/>
            <person name="Sachidanandam R."/>
            <person name="Satoh K."/>
            <person name="Ito M."/>
            <person name="Krulwich T.A."/>
        </authorList>
    </citation>
    <scope>NUCLEOTIDE SEQUENCE [LARGE SCALE GENOMIC DNA]</scope>
    <source>
        <strain evidence="1 3">AV1934</strain>
    </source>
</reference>
<proteinExistence type="predicted"/>
<name>A0A094WEX5_ALKAL</name>
<dbReference type="Proteomes" id="UP000297014">
    <property type="component" value="Unassembled WGS sequence"/>
</dbReference>
<dbReference type="Proteomes" id="UP000002754">
    <property type="component" value="Unassembled WGS sequence"/>
</dbReference>
<protein>
    <recommendedName>
        <fullName evidence="5">Glycosyl transferase family 1 domain-containing protein</fullName>
    </recommendedName>
</protein>
<dbReference type="Gene3D" id="3.40.50.2000">
    <property type="entry name" value="Glycogen Phosphorylase B"/>
    <property type="match status" value="2"/>
</dbReference>
<gene>
    <name evidence="2" type="ORF">AJ85_03735</name>
    <name evidence="1" type="ORF">BALCAV_0217200</name>
</gene>
<dbReference type="AlphaFoldDB" id="A0A094WEX5"/>
<accession>A0A094WEX5</accession>
<evidence type="ECO:0000313" key="1">
    <source>
        <dbReference type="EMBL" id="KGA96289.1"/>
    </source>
</evidence>
<organism evidence="1 3">
    <name type="scientific">Alkalihalobacillus alcalophilus ATCC 27647 = CGMCC 1.3604</name>
    <dbReference type="NCBI Taxonomy" id="1218173"/>
    <lineage>
        <taxon>Bacteria</taxon>
        <taxon>Bacillati</taxon>
        <taxon>Bacillota</taxon>
        <taxon>Bacilli</taxon>
        <taxon>Bacillales</taxon>
        <taxon>Bacillaceae</taxon>
        <taxon>Alkalihalobacillus</taxon>
    </lineage>
</organism>
<dbReference type="RefSeq" id="WP_003320911.1">
    <property type="nucleotide sequence ID" value="NZ_ALPT02000069.1"/>
</dbReference>
<keyword evidence="3" id="KW-1185">Reference proteome</keyword>